<proteinExistence type="predicted"/>
<accession>A0A103YFX1</accession>
<dbReference type="Gramene" id="KVI08347">
    <property type="protein sequence ID" value="KVI08347"/>
    <property type="gene ID" value="Ccrd_013280"/>
</dbReference>
<comment type="caution">
    <text evidence="1">The sequence shown here is derived from an EMBL/GenBank/DDBJ whole genome shotgun (WGS) entry which is preliminary data.</text>
</comment>
<protein>
    <submittedName>
        <fullName evidence="1">Uncharacterized protein</fullName>
    </submittedName>
</protein>
<gene>
    <name evidence="1" type="ORF">Ccrd_013280</name>
</gene>
<dbReference type="AlphaFoldDB" id="A0A103YFX1"/>
<evidence type="ECO:0000313" key="1">
    <source>
        <dbReference type="EMBL" id="KVI08347.1"/>
    </source>
</evidence>
<dbReference type="EMBL" id="LEKV01001136">
    <property type="protein sequence ID" value="KVI08347.1"/>
    <property type="molecule type" value="Genomic_DNA"/>
</dbReference>
<organism evidence="1 2">
    <name type="scientific">Cynara cardunculus var. scolymus</name>
    <name type="common">Globe artichoke</name>
    <name type="synonym">Cynara scolymus</name>
    <dbReference type="NCBI Taxonomy" id="59895"/>
    <lineage>
        <taxon>Eukaryota</taxon>
        <taxon>Viridiplantae</taxon>
        <taxon>Streptophyta</taxon>
        <taxon>Embryophyta</taxon>
        <taxon>Tracheophyta</taxon>
        <taxon>Spermatophyta</taxon>
        <taxon>Magnoliopsida</taxon>
        <taxon>eudicotyledons</taxon>
        <taxon>Gunneridae</taxon>
        <taxon>Pentapetalae</taxon>
        <taxon>asterids</taxon>
        <taxon>campanulids</taxon>
        <taxon>Asterales</taxon>
        <taxon>Asteraceae</taxon>
        <taxon>Carduoideae</taxon>
        <taxon>Cardueae</taxon>
        <taxon>Carduinae</taxon>
        <taxon>Cynara</taxon>
    </lineage>
</organism>
<name>A0A103YFX1_CYNCS</name>
<reference evidence="1 2" key="1">
    <citation type="journal article" date="2016" name="Sci. Rep.">
        <title>The genome sequence of the outbreeding globe artichoke constructed de novo incorporating a phase-aware low-pass sequencing strategy of F1 progeny.</title>
        <authorList>
            <person name="Scaglione D."/>
            <person name="Reyes-Chin-Wo S."/>
            <person name="Acquadro A."/>
            <person name="Froenicke L."/>
            <person name="Portis E."/>
            <person name="Beitel C."/>
            <person name="Tirone M."/>
            <person name="Mauro R."/>
            <person name="Lo Monaco A."/>
            <person name="Mauromicale G."/>
            <person name="Faccioli P."/>
            <person name="Cattivelli L."/>
            <person name="Rieseberg L."/>
            <person name="Michelmore R."/>
            <person name="Lanteri S."/>
        </authorList>
    </citation>
    <scope>NUCLEOTIDE SEQUENCE [LARGE SCALE GENOMIC DNA]</scope>
    <source>
        <strain evidence="1">2C</strain>
    </source>
</reference>
<evidence type="ECO:0000313" key="2">
    <source>
        <dbReference type="Proteomes" id="UP000243975"/>
    </source>
</evidence>
<dbReference type="Proteomes" id="UP000243975">
    <property type="component" value="Unassembled WGS sequence"/>
</dbReference>
<sequence>MEFANENFTEGQKYILKNIHRRKPIHNHSNPQDGHPNVISFKHQFFSTPDEEQLYLSLVLGCICAKDSLLHSKTQHQGKSKDAYDLCRTIKRISLGSISLLVSHFRASCEADLGVETLHFGTIRVLDRKLGFLRTKLILGKFLKGTQTAHLQTAGEARLMEGGRNVARKG</sequence>
<keyword evidence="2" id="KW-1185">Reference proteome</keyword>
<dbReference type="STRING" id="59895.A0A103YFX1"/>